<name>A0A0A3XIX8_BRAJP</name>
<reference evidence="2 3" key="1">
    <citation type="submission" date="2014-09" db="EMBL/GenBank/DDBJ databases">
        <title>Draft genome of Bradyrhizobium japonicum Is-34.</title>
        <authorList>
            <person name="Tsurumaru H."/>
            <person name="Yamakawa T."/>
            <person name="Hashimoto S."/>
            <person name="Okizaki K."/>
            <person name="Kanesaki Y."/>
            <person name="Yoshikawa H."/>
            <person name="Yajima S."/>
        </authorList>
    </citation>
    <scope>NUCLEOTIDE SEQUENCE [LARGE SCALE GENOMIC DNA]</scope>
    <source>
        <strain evidence="2 3">Is-34</strain>
    </source>
</reference>
<feature type="transmembrane region" description="Helical" evidence="1">
    <location>
        <begin position="65"/>
        <end position="84"/>
    </location>
</feature>
<evidence type="ECO:0000313" key="2">
    <source>
        <dbReference type="EMBL" id="KGT74372.1"/>
    </source>
</evidence>
<accession>A0A0A3XIX8</accession>
<protein>
    <submittedName>
        <fullName evidence="2">Uncharacterized protein</fullName>
    </submittedName>
</protein>
<comment type="caution">
    <text evidence="2">The sequence shown here is derived from an EMBL/GenBank/DDBJ whole genome shotgun (WGS) entry which is preliminary data.</text>
</comment>
<proteinExistence type="predicted"/>
<dbReference type="EMBL" id="JRPN01000035">
    <property type="protein sequence ID" value="KGT74372.1"/>
    <property type="molecule type" value="Genomic_DNA"/>
</dbReference>
<organism evidence="2 3">
    <name type="scientific">Bradyrhizobium japonicum</name>
    <dbReference type="NCBI Taxonomy" id="375"/>
    <lineage>
        <taxon>Bacteria</taxon>
        <taxon>Pseudomonadati</taxon>
        <taxon>Pseudomonadota</taxon>
        <taxon>Alphaproteobacteria</taxon>
        <taxon>Hyphomicrobiales</taxon>
        <taxon>Nitrobacteraceae</taxon>
        <taxon>Bradyrhizobium</taxon>
    </lineage>
</organism>
<feature type="transmembrane region" description="Helical" evidence="1">
    <location>
        <begin position="29"/>
        <end position="53"/>
    </location>
</feature>
<dbReference type="Proteomes" id="UP000030377">
    <property type="component" value="Unassembled WGS sequence"/>
</dbReference>
<evidence type="ECO:0000256" key="1">
    <source>
        <dbReference type="SAM" id="Phobius"/>
    </source>
</evidence>
<keyword evidence="1" id="KW-0812">Transmembrane</keyword>
<sequence length="93" mass="10469">MKDVATSLMGQQRTFEADKKSQRCYHRRAIMELSMPTWLIFQLFAMACMPAAYDMARDRGRSTKAWLSTALIFGPFALLALLILGPARTSASH</sequence>
<keyword evidence="1" id="KW-1133">Transmembrane helix</keyword>
<dbReference type="AlphaFoldDB" id="A0A0A3XIX8"/>
<evidence type="ECO:0000313" key="3">
    <source>
        <dbReference type="Proteomes" id="UP000030377"/>
    </source>
</evidence>
<dbReference type="RefSeq" id="WP_152621514.1">
    <property type="nucleotide sequence ID" value="NZ_JANUDC010000001.1"/>
</dbReference>
<keyword evidence="1" id="KW-0472">Membrane</keyword>
<gene>
    <name evidence="2" type="ORF">MA20_40575</name>
</gene>